<dbReference type="AlphaFoldDB" id="C6I0H6"/>
<name>C6I0H6_9BACT</name>
<proteinExistence type="predicted"/>
<dbReference type="PANTHER" id="PTHR43377:SF1">
    <property type="entry name" value="BILIVERDIN REDUCTASE A"/>
    <property type="match status" value="1"/>
</dbReference>
<evidence type="ECO:0000313" key="4">
    <source>
        <dbReference type="Proteomes" id="UP000009374"/>
    </source>
</evidence>
<dbReference type="EMBL" id="GG693887">
    <property type="protein sequence ID" value="EES51631.1"/>
    <property type="molecule type" value="Genomic_DNA"/>
</dbReference>
<accession>C6I0H6</accession>
<evidence type="ECO:0000313" key="3">
    <source>
        <dbReference type="EMBL" id="EES51631.1"/>
    </source>
</evidence>
<dbReference type="GO" id="GO:0000166">
    <property type="term" value="F:nucleotide binding"/>
    <property type="evidence" value="ECO:0007669"/>
    <property type="project" value="InterPro"/>
</dbReference>
<reference evidence="3 4" key="1">
    <citation type="journal article" date="2009" name="Appl. Environ. Microbiol.">
        <title>Community genomic and proteomic analyses of chemoautotrophic iron-oxidizing "Leptospirillum rubarum" (Group II) and "Leptospirillum ferrodiazotrophum" (Group III) bacteria in acid mine drainage biofilms.</title>
        <authorList>
            <person name="Goltsman D.S."/>
            <person name="Denef V.J."/>
            <person name="Singer S.W."/>
            <person name="VerBerkmoes N.C."/>
            <person name="Lefsrud M."/>
            <person name="Mueller R.S."/>
            <person name="Dick G.J."/>
            <person name="Sun C.L."/>
            <person name="Wheeler K.E."/>
            <person name="Zemla A."/>
            <person name="Baker B.J."/>
            <person name="Hauser L."/>
            <person name="Land M."/>
            <person name="Shah M.B."/>
            <person name="Thelen M.P."/>
            <person name="Hettich R.L."/>
            <person name="Banfield J.F."/>
        </authorList>
    </citation>
    <scope>NUCLEOTIDE SEQUENCE [LARGE SCALE GENOMIC DNA]</scope>
</reference>
<dbReference type="Proteomes" id="UP000009374">
    <property type="component" value="Unassembled WGS sequence"/>
</dbReference>
<dbReference type="SUPFAM" id="SSF51735">
    <property type="entry name" value="NAD(P)-binding Rossmann-fold domains"/>
    <property type="match status" value="1"/>
</dbReference>
<organism evidence="3 4">
    <name type="scientific">Leptospirillum ferrodiazotrophum</name>
    <dbReference type="NCBI Taxonomy" id="412449"/>
    <lineage>
        <taxon>Bacteria</taxon>
        <taxon>Pseudomonadati</taxon>
        <taxon>Nitrospirota</taxon>
        <taxon>Nitrospiria</taxon>
        <taxon>Nitrospirales</taxon>
        <taxon>Nitrospiraceae</taxon>
        <taxon>Leptospirillum</taxon>
    </lineage>
</organism>
<dbReference type="InterPro" id="IPR000683">
    <property type="entry name" value="Gfo/Idh/MocA-like_OxRdtase_N"/>
</dbReference>
<dbReference type="InterPro" id="IPR051450">
    <property type="entry name" value="Gfo/Idh/MocA_Oxidoreductases"/>
</dbReference>
<feature type="domain" description="GFO/IDH/MocA-like oxidoreductase" evidence="2">
    <location>
        <begin position="162"/>
        <end position="230"/>
    </location>
</feature>
<evidence type="ECO:0000259" key="1">
    <source>
        <dbReference type="Pfam" id="PF01408"/>
    </source>
</evidence>
<dbReference type="Pfam" id="PF01408">
    <property type="entry name" value="GFO_IDH_MocA"/>
    <property type="match status" value="1"/>
</dbReference>
<dbReference type="PANTHER" id="PTHR43377">
    <property type="entry name" value="BILIVERDIN REDUCTASE A"/>
    <property type="match status" value="1"/>
</dbReference>
<dbReference type="Gene3D" id="3.40.50.720">
    <property type="entry name" value="NAD(P)-binding Rossmann-like Domain"/>
    <property type="match status" value="1"/>
</dbReference>
<feature type="domain" description="Gfo/Idh/MocA-like oxidoreductase N-terminal" evidence="1">
    <location>
        <begin position="8"/>
        <end position="124"/>
    </location>
</feature>
<dbReference type="Pfam" id="PF22725">
    <property type="entry name" value="GFO_IDH_MocA_C3"/>
    <property type="match status" value="1"/>
</dbReference>
<keyword evidence="4" id="KW-1185">Reference proteome</keyword>
<evidence type="ECO:0000259" key="2">
    <source>
        <dbReference type="Pfam" id="PF22725"/>
    </source>
</evidence>
<dbReference type="InterPro" id="IPR036291">
    <property type="entry name" value="NAD(P)-bd_dom_sf"/>
</dbReference>
<gene>
    <name evidence="3" type="ORF">UBAL3_95680068</name>
</gene>
<protein>
    <submittedName>
        <fullName evidence="3">Oxidoreductase domain protein</fullName>
    </submittedName>
</protein>
<sequence>MSLGETVSVGVVGVGYLGQHHARVFSELPHVRLAGIHDNDTRRAVEIGARLKVPVFDSLEALIDEVDALSVVTPTTTHAEIALRVLARKKIALFLEKPIADTLTEARKILDAVREANVLLQVGHIERFNPGVVAMLESGVRPAYIEAQRLSPFGLRATDVPVIVDLMIHDIDIILALVGSPIQTMRVVGTPAITPHIDLANAWLEFRNGCLAQVTASRVSLDKLRKIRVFDRRGLYYSLNYDTRELAMATVRIQPGALPEISRSTKSFPNEEPLKKELSTFIDSLRQGLPPRVSGDEAYQALEVALEVNRLAHESLARFRDADESGPSP</sequence>
<dbReference type="InterPro" id="IPR055170">
    <property type="entry name" value="GFO_IDH_MocA-like_dom"/>
</dbReference>
<dbReference type="Gene3D" id="3.30.360.10">
    <property type="entry name" value="Dihydrodipicolinate Reductase, domain 2"/>
    <property type="match status" value="1"/>
</dbReference>
<dbReference type="SUPFAM" id="SSF55347">
    <property type="entry name" value="Glyceraldehyde-3-phosphate dehydrogenase-like, C-terminal domain"/>
    <property type="match status" value="1"/>
</dbReference>